<dbReference type="AlphaFoldDB" id="A0A1W2M2W8"/>
<name>A0A1W2M2W8_9PSEU</name>
<dbReference type="EMBL" id="LQMT02000005">
    <property type="protein sequence ID" value="ONF74365.1"/>
    <property type="molecule type" value="Genomic_DNA"/>
</dbReference>
<dbReference type="Proteomes" id="UP000076660">
    <property type="component" value="Unassembled WGS sequence"/>
</dbReference>
<feature type="region of interest" description="Disordered" evidence="1">
    <location>
        <begin position="51"/>
        <end position="75"/>
    </location>
</feature>
<comment type="caution">
    <text evidence="2">The sequence shown here is derived from an EMBL/GenBank/DDBJ whole genome shotgun (WGS) entry which is preliminary data.</text>
</comment>
<sequence length="75" mass="8356">MPNKFATDEPVFAVQLLIRCRSEIPGRAEAHLRSVIGAFDVYRGDNYWRARAGGASRGRSGGDARARRGRPRPCR</sequence>
<proteinExistence type="predicted"/>
<evidence type="ECO:0000256" key="1">
    <source>
        <dbReference type="SAM" id="MobiDB-lite"/>
    </source>
</evidence>
<evidence type="ECO:0000313" key="3">
    <source>
        <dbReference type="Proteomes" id="UP000076660"/>
    </source>
</evidence>
<accession>A0A1W2M2W8</accession>
<protein>
    <submittedName>
        <fullName evidence="2">Uncharacterized protein</fullName>
    </submittedName>
</protein>
<reference evidence="2 3" key="1">
    <citation type="submission" date="2016-12" db="EMBL/GenBank/DDBJ databases">
        <title>Amycolatopsis keratiniphila subsp. keratiniphila genome sequencing and assembly.</title>
        <authorList>
            <person name="Mayilraj S."/>
            <person name="Kaur N."/>
        </authorList>
    </citation>
    <scope>NUCLEOTIDE SEQUENCE [LARGE SCALE GENOMIC DNA]</scope>
    <source>
        <strain evidence="2 3">DSM 44409</strain>
    </source>
</reference>
<organism evidence="2 3">
    <name type="scientific">Amycolatopsis keratiniphila subsp. keratiniphila</name>
    <dbReference type="NCBI Taxonomy" id="227715"/>
    <lineage>
        <taxon>Bacteria</taxon>
        <taxon>Bacillati</taxon>
        <taxon>Actinomycetota</taxon>
        <taxon>Actinomycetes</taxon>
        <taxon>Pseudonocardiales</taxon>
        <taxon>Pseudonocardiaceae</taxon>
        <taxon>Amycolatopsis</taxon>
        <taxon>Amycolatopsis japonica group</taxon>
    </lineage>
</organism>
<gene>
    <name evidence="2" type="ORF">AVR91_0203490</name>
</gene>
<evidence type="ECO:0000313" key="2">
    <source>
        <dbReference type="EMBL" id="ONF74365.1"/>
    </source>
</evidence>